<dbReference type="AlphaFoldDB" id="A0A5N5SL05"/>
<proteinExistence type="predicted"/>
<name>A0A5N5SL05_9CRUS</name>
<comment type="caution">
    <text evidence="2">The sequence shown here is derived from an EMBL/GenBank/DDBJ whole genome shotgun (WGS) entry which is preliminary data.</text>
</comment>
<keyword evidence="2" id="KW-0808">Transferase</keyword>
<evidence type="ECO:0000259" key="1">
    <source>
        <dbReference type="Pfam" id="PF20502"/>
    </source>
</evidence>
<feature type="domain" description="DNA-dependent protein kinase catalytic subunit CC1/2" evidence="1">
    <location>
        <begin position="1"/>
        <end position="187"/>
    </location>
</feature>
<reference evidence="2 3" key="1">
    <citation type="journal article" date="2019" name="PLoS Biol.">
        <title>Sex chromosomes control vertical transmission of feminizing Wolbachia symbionts in an isopod.</title>
        <authorList>
            <person name="Becking T."/>
            <person name="Chebbi M.A."/>
            <person name="Giraud I."/>
            <person name="Moumen B."/>
            <person name="Laverre T."/>
            <person name="Caubet Y."/>
            <person name="Peccoud J."/>
            <person name="Gilbert C."/>
            <person name="Cordaux R."/>
        </authorList>
    </citation>
    <scope>NUCLEOTIDE SEQUENCE [LARGE SCALE GENOMIC DNA]</scope>
    <source>
        <strain evidence="2">ANa2</strain>
        <tissue evidence="2">Whole body excluding digestive tract and cuticle</tissue>
    </source>
</reference>
<dbReference type="OrthoDB" id="431717at2759"/>
<dbReference type="InterPro" id="IPR046803">
    <property type="entry name" value="DNAPKcs_CC1-2"/>
</dbReference>
<accession>A0A5N5SL05</accession>
<dbReference type="Proteomes" id="UP000326759">
    <property type="component" value="Unassembled WGS sequence"/>
</dbReference>
<dbReference type="GO" id="GO:0016301">
    <property type="term" value="F:kinase activity"/>
    <property type="evidence" value="ECO:0007669"/>
    <property type="project" value="UniProtKB-KW"/>
</dbReference>
<keyword evidence="2" id="KW-0418">Kinase</keyword>
<feature type="non-terminal residue" evidence="2">
    <location>
        <position position="188"/>
    </location>
</feature>
<protein>
    <submittedName>
        <fullName evidence="2">DNA-dependent protein kinase catalytic subunit</fullName>
    </submittedName>
</protein>
<evidence type="ECO:0000313" key="2">
    <source>
        <dbReference type="EMBL" id="KAB7494388.1"/>
    </source>
</evidence>
<dbReference type="EMBL" id="SEYY01024094">
    <property type="protein sequence ID" value="KAB7494388.1"/>
    <property type="molecule type" value="Genomic_DNA"/>
</dbReference>
<dbReference type="InterPro" id="IPR016024">
    <property type="entry name" value="ARM-type_fold"/>
</dbReference>
<dbReference type="SUPFAM" id="SSF48371">
    <property type="entry name" value="ARM repeat"/>
    <property type="match status" value="1"/>
</dbReference>
<organism evidence="2 3">
    <name type="scientific">Armadillidium nasatum</name>
    <dbReference type="NCBI Taxonomy" id="96803"/>
    <lineage>
        <taxon>Eukaryota</taxon>
        <taxon>Metazoa</taxon>
        <taxon>Ecdysozoa</taxon>
        <taxon>Arthropoda</taxon>
        <taxon>Crustacea</taxon>
        <taxon>Multicrustacea</taxon>
        <taxon>Malacostraca</taxon>
        <taxon>Eumalacostraca</taxon>
        <taxon>Peracarida</taxon>
        <taxon>Isopoda</taxon>
        <taxon>Oniscidea</taxon>
        <taxon>Crinocheta</taxon>
        <taxon>Armadillidiidae</taxon>
        <taxon>Armadillidium</taxon>
    </lineage>
</organism>
<evidence type="ECO:0000313" key="3">
    <source>
        <dbReference type="Proteomes" id="UP000326759"/>
    </source>
</evidence>
<sequence>MTALYLRVFKAILTLSCDTDNVTRQLFLTLTFQIIHWFTNNKSFEHPDTAALLQVIMDCIVTPNDPSLRDLSAECLFEFMKWSRKQSRSPDQAKFNIKSVLKRIISLCNHPSAFKRLGGCLAWNSIYREVREDEMACDEWIVILLTTFISCLNCCQNDDDLIGTKDQCENAVDHLERIFIVRSKIFNK</sequence>
<dbReference type="Pfam" id="PF20502">
    <property type="entry name" value="DNAPKcs_CC1-2"/>
    <property type="match status" value="1"/>
</dbReference>
<keyword evidence="3" id="KW-1185">Reference proteome</keyword>
<gene>
    <name evidence="2" type="primary">PRKDC</name>
    <name evidence="2" type="ORF">Anas_07026</name>
</gene>